<evidence type="ECO:0000313" key="2">
    <source>
        <dbReference type="EMBL" id="MDX2335371.1"/>
    </source>
</evidence>
<dbReference type="SUPFAM" id="SSF53448">
    <property type="entry name" value="Nucleotide-diphospho-sugar transferases"/>
    <property type="match status" value="1"/>
</dbReference>
<dbReference type="PANTHER" id="PTHR43179:SF7">
    <property type="entry name" value="RHAMNOSYLTRANSFERASE WBBL"/>
    <property type="match status" value="1"/>
</dbReference>
<reference evidence="2 3" key="1">
    <citation type="journal article" date="2023" name="FEMS Microbes">
        <title>Whole genomes of deep-sea sponge-associated bacteria exhibit high novel natural product potential.</title>
        <authorList>
            <person name="Hesketh-Best P.J."/>
            <person name="January G.G."/>
            <person name="Koch M.J."/>
            <person name="Warburton P.J."/>
            <person name="Howell K.L."/>
            <person name="Upton M."/>
        </authorList>
    </citation>
    <scope>NUCLEOTIDE SEQUENCE [LARGE SCALE GENOMIC DNA]</scope>
    <source>
        <strain evidence="2 3">PC206-O</strain>
    </source>
</reference>
<keyword evidence="3" id="KW-1185">Reference proteome</keyword>
<dbReference type="EC" id="2.4.-.-" evidence="2"/>
<dbReference type="RefSeq" id="WP_169802129.1">
    <property type="nucleotide sequence ID" value="NZ_JAMYEC010000006.1"/>
</dbReference>
<dbReference type="GO" id="GO:0016757">
    <property type="term" value="F:glycosyltransferase activity"/>
    <property type="evidence" value="ECO:0007669"/>
    <property type="project" value="UniProtKB-KW"/>
</dbReference>
<sequence>MSQVLGIFIAWRVQIFEALRQRRGIGDAERARRERNWPLAIDAYRAYLKRHPSDVSVRSRLAKTLFAAGEVELAEAALREALAIRPGRRALNRQLAEMLTTVRGADDIASGTARAMKTYARFRGSLKQDMPPASPSLTLNVFLDSRGQPPSILRGTLISLLESRYETWRAHIVCDDFQDHPIGSLGHDDDRVSFASSWAELPDDGGPWLLLTPGVHLEPHALAWLAATIEDARVSAVFSDDDVFFDHPVHGRTWEAPAFRSAADREDMRTTPRPPIMALFSKSPGDIVTESAVNSPSDVRRLLMKAFDEGVVVHVPLLLASRSEVTVGRAPEGSVLGQDSAHDRRDRILVAIPTRDEGAMLRNMVNSLLQKAKRKSDLRIVVMNNRSRSKDALNLLRQWSRNGKVDVLEVDEPFNWSRFNNLAVARRNEEIFVFANNDMEMLTEGWDEILRDSFALRGAGVVGARLLYPGGYVQHAGLSLGSFNGEPVHEGLGEQSDAAGPLDRWTRSRAAAAVSGAFLAVRRDLFNAIGGFDPLHHAVACNDIDFCLKAREAGERVLYRGDLVLTHFESRTRGQADSSEKLAWAKGEMASLALHWGPDALLDPSRNPHWTAHGVRLFNGFRSPSQKEVWDYIERGRSDAWRVNRLSRSETKARYGKAARA</sequence>
<keyword evidence="2" id="KW-0808">Transferase</keyword>
<dbReference type="InterPro" id="IPR011990">
    <property type="entry name" value="TPR-like_helical_dom_sf"/>
</dbReference>
<comment type="caution">
    <text evidence="2">The sequence shown here is derived from an EMBL/GenBank/DDBJ whole genome shotgun (WGS) entry which is preliminary data.</text>
</comment>
<accession>A0ABU4KR04</accession>
<dbReference type="Proteomes" id="UP001272940">
    <property type="component" value="Unassembled WGS sequence"/>
</dbReference>
<dbReference type="InterPro" id="IPR001173">
    <property type="entry name" value="Glyco_trans_2-like"/>
</dbReference>
<dbReference type="EMBL" id="JAMYEC010000006">
    <property type="protein sequence ID" value="MDX2335371.1"/>
    <property type="molecule type" value="Genomic_DNA"/>
</dbReference>
<dbReference type="Gene3D" id="1.25.40.10">
    <property type="entry name" value="Tetratricopeptide repeat domain"/>
    <property type="match status" value="1"/>
</dbReference>
<proteinExistence type="predicted"/>
<keyword evidence="2" id="KW-0328">Glycosyltransferase</keyword>
<organism evidence="2 3">
    <name type="scientific">Brevundimonas vesicularis</name>
    <name type="common">Pseudomonas vesicularis</name>
    <dbReference type="NCBI Taxonomy" id="41276"/>
    <lineage>
        <taxon>Bacteria</taxon>
        <taxon>Pseudomonadati</taxon>
        <taxon>Pseudomonadota</taxon>
        <taxon>Alphaproteobacteria</taxon>
        <taxon>Caulobacterales</taxon>
        <taxon>Caulobacteraceae</taxon>
        <taxon>Brevundimonas</taxon>
    </lineage>
</organism>
<feature type="domain" description="Glycosyltransferase 2-like" evidence="1">
    <location>
        <begin position="350"/>
        <end position="471"/>
    </location>
</feature>
<dbReference type="PANTHER" id="PTHR43179">
    <property type="entry name" value="RHAMNOSYLTRANSFERASE WBBL"/>
    <property type="match status" value="1"/>
</dbReference>
<dbReference type="SUPFAM" id="SSF48452">
    <property type="entry name" value="TPR-like"/>
    <property type="match status" value="1"/>
</dbReference>
<evidence type="ECO:0000259" key="1">
    <source>
        <dbReference type="Pfam" id="PF00535"/>
    </source>
</evidence>
<gene>
    <name evidence="2" type="ORF">NJD11_10535</name>
</gene>
<dbReference type="Pfam" id="PF00535">
    <property type="entry name" value="Glycos_transf_2"/>
    <property type="match status" value="1"/>
</dbReference>
<dbReference type="Gene3D" id="3.90.550.10">
    <property type="entry name" value="Spore Coat Polysaccharide Biosynthesis Protein SpsA, Chain A"/>
    <property type="match status" value="1"/>
</dbReference>
<protein>
    <submittedName>
        <fullName evidence="2">Glycosyltransferase</fullName>
        <ecNumber evidence="2">2.4.-.-</ecNumber>
    </submittedName>
</protein>
<name>A0ABU4KR04_BREVE</name>
<evidence type="ECO:0000313" key="3">
    <source>
        <dbReference type="Proteomes" id="UP001272940"/>
    </source>
</evidence>
<dbReference type="InterPro" id="IPR029044">
    <property type="entry name" value="Nucleotide-diphossugar_trans"/>
</dbReference>